<sequence>MQNTGPVTQSSNSWEADDCSGGSAFRRLSDVVPDIDADYLLRTGQVVDMSDTLYPKNLAMCSEEARLASFHSWPSYSPVKPVDLARAGLYYKGINDQVECFCCGGKLKNWEPGDRPWTEHKTHFPRCLFVLGRETGNLPLESNSREGEWCVLNGAEFPMNPTMASYKERLQTFTNWMYPVNKEELAKAGFYYLGNEDSTMCFYCGGGLQDWKHSEDPWQQHAKWFPGCKYLVEQKGQHYVNSVQLCSGSQGDIVMEPVEEESSLKKADAITQSPMVRDALQMGFSLSNITMLMEKKIKTTGENYKSAELLVADLISENAQDQPSENPPKKGKGKDIEETLRRLQEEKICKVCMDRSISVVFIPCGHLVTCNVCAEAISKCPICCTIIQRRQKIFMS</sequence>
<comment type="subcellular location">
    <subcellularLocation>
        <location evidence="2">Cytoplasm</location>
    </subcellularLocation>
</comment>
<evidence type="ECO:0000256" key="3">
    <source>
        <dbReference type="ARBA" id="ARBA00006672"/>
    </source>
</evidence>
<dbReference type="GO" id="GO:0008270">
    <property type="term" value="F:zinc ion binding"/>
    <property type="evidence" value="ECO:0007669"/>
    <property type="project" value="UniProtKB-KW"/>
</dbReference>
<evidence type="ECO:0000256" key="1">
    <source>
        <dbReference type="ARBA" id="ARBA00000900"/>
    </source>
</evidence>
<dbReference type="CDD" id="cd00022">
    <property type="entry name" value="BIR"/>
    <property type="match status" value="2"/>
</dbReference>
<dbReference type="SMART" id="SM00184">
    <property type="entry name" value="RING"/>
    <property type="match status" value="1"/>
</dbReference>
<protein>
    <recommendedName>
        <fullName evidence="16">E3 ubiquitin-protein ligase XIAP</fullName>
        <ecNumber evidence="4">2.3.2.27</ecNumber>
    </recommendedName>
    <alternativeName>
        <fullName evidence="17">Baculoviral IAP repeat-containing protein 4</fullName>
    </alternativeName>
    <alternativeName>
        <fullName evidence="19">RING-type E3 ubiquitin transferase XIAP</fullName>
    </alternativeName>
    <alternativeName>
        <fullName evidence="18">X-linked inhibitor of apoptosis protein</fullName>
    </alternativeName>
</protein>
<dbReference type="GO" id="GO:0005737">
    <property type="term" value="C:cytoplasm"/>
    <property type="evidence" value="ECO:0007669"/>
    <property type="project" value="UniProtKB-SubCell"/>
</dbReference>
<dbReference type="GO" id="GO:0090263">
    <property type="term" value="P:positive regulation of canonical Wnt signaling pathway"/>
    <property type="evidence" value="ECO:0007669"/>
    <property type="project" value="TreeGrafter"/>
</dbReference>
<evidence type="ECO:0000256" key="13">
    <source>
        <dbReference type="ARBA" id="ARBA00022771"/>
    </source>
</evidence>
<dbReference type="GO" id="GO:0016055">
    <property type="term" value="P:Wnt signaling pathway"/>
    <property type="evidence" value="ECO:0007669"/>
    <property type="project" value="UniProtKB-KW"/>
</dbReference>
<dbReference type="FunFam" id="1.10.1170.10:FF:000008">
    <property type="entry name" value="Putative e3 ubiquitin-protein ligase xiap"/>
    <property type="match status" value="1"/>
</dbReference>
<evidence type="ECO:0000256" key="14">
    <source>
        <dbReference type="ARBA" id="ARBA00022786"/>
    </source>
</evidence>
<dbReference type="Gene3D" id="1.10.8.10">
    <property type="entry name" value="DNA helicase RuvA subunit, C-terminal domain"/>
    <property type="match status" value="1"/>
</dbReference>
<keyword evidence="6" id="KW-0808">Transferase</keyword>
<dbReference type="Pfam" id="PF21290">
    <property type="entry name" value="UBA_BIRC2-3"/>
    <property type="match status" value="1"/>
</dbReference>
<evidence type="ECO:0000256" key="2">
    <source>
        <dbReference type="ARBA" id="ARBA00004496"/>
    </source>
</evidence>
<evidence type="ECO:0000256" key="12">
    <source>
        <dbReference type="ARBA" id="ARBA00022737"/>
    </source>
</evidence>
<dbReference type="CDD" id="cd16714">
    <property type="entry name" value="RING-HC_BIRC4_8"/>
    <property type="match status" value="1"/>
</dbReference>
<dbReference type="InterPro" id="IPR013083">
    <property type="entry name" value="Znf_RING/FYVE/PHD"/>
</dbReference>
<organism evidence="22 23">
    <name type="scientific">Pleurodeles waltl</name>
    <name type="common">Iberian ribbed newt</name>
    <dbReference type="NCBI Taxonomy" id="8319"/>
    <lineage>
        <taxon>Eukaryota</taxon>
        <taxon>Metazoa</taxon>
        <taxon>Chordata</taxon>
        <taxon>Craniata</taxon>
        <taxon>Vertebrata</taxon>
        <taxon>Euteleostomi</taxon>
        <taxon>Amphibia</taxon>
        <taxon>Batrachia</taxon>
        <taxon>Caudata</taxon>
        <taxon>Salamandroidea</taxon>
        <taxon>Salamandridae</taxon>
        <taxon>Pleurodelinae</taxon>
        <taxon>Pleurodeles</taxon>
    </lineage>
</organism>
<keyword evidence="11" id="KW-0479">Metal-binding</keyword>
<evidence type="ECO:0000256" key="10">
    <source>
        <dbReference type="ARBA" id="ARBA00022704"/>
    </source>
</evidence>
<keyword evidence="12" id="KW-0677">Repeat</keyword>
<dbReference type="GO" id="GO:0051726">
    <property type="term" value="P:regulation of cell cycle"/>
    <property type="evidence" value="ECO:0007669"/>
    <property type="project" value="TreeGrafter"/>
</dbReference>
<dbReference type="GO" id="GO:0043066">
    <property type="term" value="P:negative regulation of apoptotic process"/>
    <property type="evidence" value="ECO:0007669"/>
    <property type="project" value="TreeGrafter"/>
</dbReference>
<dbReference type="InterPro" id="IPR001841">
    <property type="entry name" value="Znf_RING"/>
</dbReference>
<accession>A0AAV7VCB1</accession>
<evidence type="ECO:0000256" key="18">
    <source>
        <dbReference type="ARBA" id="ARBA00044224"/>
    </source>
</evidence>
<dbReference type="SMART" id="SM00238">
    <property type="entry name" value="BIR"/>
    <property type="match status" value="2"/>
</dbReference>
<keyword evidence="9" id="KW-0053">Apoptosis</keyword>
<keyword evidence="5" id="KW-0963">Cytoplasm</keyword>
<evidence type="ECO:0000256" key="16">
    <source>
        <dbReference type="ARBA" id="ARBA00044089"/>
    </source>
</evidence>
<keyword evidence="15" id="KW-0862">Zinc</keyword>
<dbReference type="PANTHER" id="PTHR10044">
    <property type="entry name" value="INHIBITOR OF APOPTOSIS"/>
    <property type="match status" value="1"/>
</dbReference>
<dbReference type="GO" id="GO:0031398">
    <property type="term" value="P:positive regulation of protein ubiquitination"/>
    <property type="evidence" value="ECO:0007669"/>
    <property type="project" value="TreeGrafter"/>
</dbReference>
<dbReference type="GO" id="GO:0004869">
    <property type="term" value="F:cysteine-type endopeptidase inhibitor activity"/>
    <property type="evidence" value="ECO:0007669"/>
    <property type="project" value="UniProtKB-KW"/>
</dbReference>
<dbReference type="GO" id="GO:0006915">
    <property type="term" value="P:apoptotic process"/>
    <property type="evidence" value="ECO:0007669"/>
    <property type="project" value="UniProtKB-KW"/>
</dbReference>
<keyword evidence="10" id="KW-0789">Thiol protease inhibitor</keyword>
<evidence type="ECO:0000256" key="7">
    <source>
        <dbReference type="ARBA" id="ARBA00022687"/>
    </source>
</evidence>
<comment type="caution">
    <text evidence="22">The sequence shown here is derived from an EMBL/GenBank/DDBJ whole genome shotgun (WGS) entry which is preliminary data.</text>
</comment>
<dbReference type="GO" id="GO:0005634">
    <property type="term" value="C:nucleus"/>
    <property type="evidence" value="ECO:0007669"/>
    <property type="project" value="TreeGrafter"/>
</dbReference>
<dbReference type="AlphaFoldDB" id="A0AAV7VCB1"/>
<evidence type="ECO:0000256" key="6">
    <source>
        <dbReference type="ARBA" id="ARBA00022679"/>
    </source>
</evidence>
<dbReference type="Gene3D" id="1.10.1170.10">
    <property type="entry name" value="Inhibitor Of Apoptosis Protein (2mihbC-IAP-1), Chain A"/>
    <property type="match status" value="2"/>
</dbReference>
<dbReference type="InterPro" id="IPR048875">
    <property type="entry name" value="BIRC2-3-like_UBA"/>
</dbReference>
<dbReference type="PANTHER" id="PTHR10044:SF115">
    <property type="entry name" value="E3 UBIQUITIN-PROTEIN LIGASE XIAP"/>
    <property type="match status" value="1"/>
</dbReference>
<reference evidence="22" key="1">
    <citation type="journal article" date="2022" name="bioRxiv">
        <title>Sequencing and chromosome-scale assembly of the giantPleurodeles waltlgenome.</title>
        <authorList>
            <person name="Brown T."/>
            <person name="Elewa A."/>
            <person name="Iarovenko S."/>
            <person name="Subramanian E."/>
            <person name="Araus A.J."/>
            <person name="Petzold A."/>
            <person name="Susuki M."/>
            <person name="Suzuki K.-i.T."/>
            <person name="Hayashi T."/>
            <person name="Toyoda A."/>
            <person name="Oliveira C."/>
            <person name="Osipova E."/>
            <person name="Leigh N.D."/>
            <person name="Simon A."/>
            <person name="Yun M.H."/>
        </authorList>
    </citation>
    <scope>NUCLEOTIDE SEQUENCE</scope>
    <source>
        <strain evidence="22">20211129_DDA</strain>
        <tissue evidence="22">Liver</tissue>
    </source>
</reference>
<name>A0AAV7VCB1_PLEWA</name>
<gene>
    <name evidence="22" type="ORF">NDU88_001578</name>
</gene>
<dbReference type="PROSITE" id="PS50143">
    <property type="entry name" value="BIR_REPEAT_2"/>
    <property type="match status" value="2"/>
</dbReference>
<dbReference type="PROSITE" id="PS01282">
    <property type="entry name" value="BIR_REPEAT_1"/>
    <property type="match status" value="2"/>
</dbReference>
<dbReference type="Gene3D" id="3.30.40.10">
    <property type="entry name" value="Zinc/RING finger domain, C3HC4 (zinc finger)"/>
    <property type="match status" value="1"/>
</dbReference>
<keyword evidence="8" id="KW-0646">Protease inhibitor</keyword>
<evidence type="ECO:0000313" key="22">
    <source>
        <dbReference type="EMBL" id="KAJ1197724.1"/>
    </source>
</evidence>
<keyword evidence="13 20" id="KW-0863">Zinc-finger</keyword>
<evidence type="ECO:0000256" key="17">
    <source>
        <dbReference type="ARBA" id="ARBA00044214"/>
    </source>
</evidence>
<comment type="similarity">
    <text evidence="3">Belongs to the IAP family.</text>
</comment>
<dbReference type="InterPro" id="IPR001370">
    <property type="entry name" value="BIR_rpt"/>
</dbReference>
<dbReference type="EC" id="2.3.2.27" evidence="4"/>
<dbReference type="FunFam" id="1.10.1170.10:FF:000002">
    <property type="entry name" value="Baculoviral IAP repeat containing 7"/>
    <property type="match status" value="1"/>
</dbReference>
<dbReference type="Pfam" id="PF13920">
    <property type="entry name" value="zf-C3HC4_3"/>
    <property type="match status" value="1"/>
</dbReference>
<evidence type="ECO:0000256" key="4">
    <source>
        <dbReference type="ARBA" id="ARBA00012483"/>
    </source>
</evidence>
<dbReference type="GO" id="GO:0043027">
    <property type="term" value="F:cysteine-type endopeptidase inhibitor activity involved in apoptotic process"/>
    <property type="evidence" value="ECO:0007669"/>
    <property type="project" value="TreeGrafter"/>
</dbReference>
<dbReference type="SUPFAM" id="SSF57924">
    <property type="entry name" value="Inhibitor of apoptosis (IAP) repeat"/>
    <property type="match status" value="2"/>
</dbReference>
<evidence type="ECO:0000256" key="8">
    <source>
        <dbReference type="ARBA" id="ARBA00022690"/>
    </source>
</evidence>
<dbReference type="FunFam" id="1.10.1170.10:FF:000003">
    <property type="entry name" value="E3 ubiquitin-protein ligase XIAP"/>
    <property type="match status" value="1"/>
</dbReference>
<dbReference type="InterPro" id="IPR050784">
    <property type="entry name" value="IAP"/>
</dbReference>
<evidence type="ECO:0000256" key="9">
    <source>
        <dbReference type="ARBA" id="ARBA00022703"/>
    </source>
</evidence>
<keyword evidence="7" id="KW-0879">Wnt signaling pathway</keyword>
<proteinExistence type="inferred from homology"/>
<evidence type="ECO:0000313" key="23">
    <source>
        <dbReference type="Proteomes" id="UP001066276"/>
    </source>
</evidence>
<dbReference type="FunFam" id="3.30.40.10:FF:000184">
    <property type="entry name" value="Baculoviral IAP repeat containing 2"/>
    <property type="match status" value="1"/>
</dbReference>
<keyword evidence="23" id="KW-1185">Reference proteome</keyword>
<evidence type="ECO:0000259" key="21">
    <source>
        <dbReference type="PROSITE" id="PS50089"/>
    </source>
</evidence>
<dbReference type="Proteomes" id="UP001066276">
    <property type="component" value="Chromosome 2_1"/>
</dbReference>
<evidence type="ECO:0000256" key="15">
    <source>
        <dbReference type="ARBA" id="ARBA00022833"/>
    </source>
</evidence>
<evidence type="ECO:0000256" key="5">
    <source>
        <dbReference type="ARBA" id="ARBA00022490"/>
    </source>
</evidence>
<dbReference type="Pfam" id="PF00653">
    <property type="entry name" value="BIR"/>
    <property type="match status" value="2"/>
</dbReference>
<evidence type="ECO:0000256" key="19">
    <source>
        <dbReference type="ARBA" id="ARBA00044244"/>
    </source>
</evidence>
<evidence type="ECO:0000256" key="20">
    <source>
        <dbReference type="PROSITE-ProRule" id="PRU00175"/>
    </source>
</evidence>
<dbReference type="GO" id="GO:0061630">
    <property type="term" value="F:ubiquitin protein ligase activity"/>
    <property type="evidence" value="ECO:0007669"/>
    <property type="project" value="UniProtKB-EC"/>
</dbReference>
<dbReference type="PROSITE" id="PS50089">
    <property type="entry name" value="ZF_RING_2"/>
    <property type="match status" value="1"/>
</dbReference>
<comment type="catalytic activity">
    <reaction evidence="1">
        <text>S-ubiquitinyl-[E2 ubiquitin-conjugating enzyme]-L-cysteine + [acceptor protein]-L-lysine = [E2 ubiquitin-conjugating enzyme]-L-cysteine + N(6)-ubiquitinyl-[acceptor protein]-L-lysine.</text>
        <dbReference type="EC" id="2.3.2.27"/>
    </reaction>
</comment>
<dbReference type="EMBL" id="JANPWB010000003">
    <property type="protein sequence ID" value="KAJ1197724.1"/>
    <property type="molecule type" value="Genomic_DNA"/>
</dbReference>
<feature type="domain" description="RING-type" evidence="21">
    <location>
        <begin position="349"/>
        <end position="383"/>
    </location>
</feature>
<evidence type="ECO:0000256" key="11">
    <source>
        <dbReference type="ARBA" id="ARBA00022723"/>
    </source>
</evidence>
<keyword evidence="14" id="KW-0833">Ubl conjugation pathway</keyword>